<dbReference type="InterPro" id="IPR044986">
    <property type="entry name" value="KIF15/KIN-12"/>
</dbReference>
<feature type="compositionally biased region" description="Acidic residues" evidence="9">
    <location>
        <begin position="556"/>
        <end position="570"/>
    </location>
</feature>
<dbReference type="InterPro" id="IPR001752">
    <property type="entry name" value="Kinesin_motor_dom"/>
</dbReference>
<evidence type="ECO:0000256" key="7">
    <source>
        <dbReference type="PROSITE-ProRule" id="PRU00283"/>
    </source>
</evidence>
<name>A0AAV1C0I5_OLDCO</name>
<feature type="compositionally biased region" description="Low complexity" evidence="9">
    <location>
        <begin position="656"/>
        <end position="669"/>
    </location>
</feature>
<dbReference type="GO" id="GO:0055046">
    <property type="term" value="P:microgametogenesis"/>
    <property type="evidence" value="ECO:0007669"/>
    <property type="project" value="UniProtKB-ARBA"/>
</dbReference>
<dbReference type="PANTHER" id="PTHR37739">
    <property type="entry name" value="KINESIN-LIKE PROTEIN KIN-12D"/>
    <property type="match status" value="1"/>
</dbReference>
<dbReference type="InterPro" id="IPR036961">
    <property type="entry name" value="Kinesin_motor_dom_sf"/>
</dbReference>
<feature type="coiled-coil region" evidence="8">
    <location>
        <begin position="934"/>
        <end position="961"/>
    </location>
</feature>
<dbReference type="PANTHER" id="PTHR37739:SF16">
    <property type="entry name" value="KINESIN-LIKE PROTEIN"/>
    <property type="match status" value="1"/>
</dbReference>
<protein>
    <submittedName>
        <fullName evidence="11">OLC1v1022581C1</fullName>
    </submittedName>
</protein>
<dbReference type="SMART" id="SM00129">
    <property type="entry name" value="KISc"/>
    <property type="match status" value="1"/>
</dbReference>
<evidence type="ECO:0000313" key="12">
    <source>
        <dbReference type="Proteomes" id="UP001161247"/>
    </source>
</evidence>
<dbReference type="PROSITE" id="PS50067">
    <property type="entry name" value="KINESIN_MOTOR_2"/>
    <property type="match status" value="1"/>
</dbReference>
<organism evidence="11 12">
    <name type="scientific">Oldenlandia corymbosa var. corymbosa</name>
    <dbReference type="NCBI Taxonomy" id="529605"/>
    <lineage>
        <taxon>Eukaryota</taxon>
        <taxon>Viridiplantae</taxon>
        <taxon>Streptophyta</taxon>
        <taxon>Embryophyta</taxon>
        <taxon>Tracheophyta</taxon>
        <taxon>Spermatophyta</taxon>
        <taxon>Magnoliopsida</taxon>
        <taxon>eudicotyledons</taxon>
        <taxon>Gunneridae</taxon>
        <taxon>Pentapetalae</taxon>
        <taxon>asterids</taxon>
        <taxon>lamiids</taxon>
        <taxon>Gentianales</taxon>
        <taxon>Rubiaceae</taxon>
        <taxon>Rubioideae</taxon>
        <taxon>Spermacoceae</taxon>
        <taxon>Hedyotis-Oldenlandia complex</taxon>
        <taxon>Oldenlandia</taxon>
    </lineage>
</organism>
<keyword evidence="5 7" id="KW-0505">Motor protein</keyword>
<dbReference type="FunFam" id="3.40.850.10:FF:000052">
    <property type="entry name" value="Kinesin-like protein KIN-12F"/>
    <property type="match status" value="1"/>
</dbReference>
<feature type="coiled-coil region" evidence="8">
    <location>
        <begin position="436"/>
        <end position="463"/>
    </location>
</feature>
<feature type="coiled-coil region" evidence="8">
    <location>
        <begin position="1073"/>
        <end position="1121"/>
    </location>
</feature>
<keyword evidence="1" id="KW-0493">Microtubule</keyword>
<dbReference type="AlphaFoldDB" id="A0AAV1C0I5"/>
<dbReference type="GO" id="GO:0005524">
    <property type="term" value="F:ATP binding"/>
    <property type="evidence" value="ECO:0007669"/>
    <property type="project" value="UniProtKB-UniRule"/>
</dbReference>
<dbReference type="PRINTS" id="PR00380">
    <property type="entry name" value="KINESINHEAVY"/>
</dbReference>
<keyword evidence="12" id="KW-1185">Reference proteome</keyword>
<feature type="coiled-coil region" evidence="8">
    <location>
        <begin position="767"/>
        <end position="801"/>
    </location>
</feature>
<sequence length="1169" mass="131315">MENRFLGNIAATSFKNLFPNSISKKQKMKNSVRTRNKSNAENIAPIDSNISDPPLLPSNSLPKKSPSKPSVVHKEIVLKSESKSDAPVHPDPPVKVMVRIRPSTAPASLDWTVKKVSNDSLSVGDKIFNFHSVLDSNSSQEDVFKQVGVPLVNDALAGYNTSILAYGQTGSGKSYTMWGPPSAMVEDDNSHGFQGLVPRIFQMLFSKIQQDQENADGRQFNYQCRCSFLEIYNEQIGDLLDPTKRNLEIREEPKNGFYVDNLSEEYVTNYEDVTQILIKGLSSRKVGATSTNSKSSRSHIVFTCVIESWCKETSSKCFGSSKSSRISLVDLAGFERSILDDAGKQCVKEGKFIKKSTSQLGYLVNCLVEKSRSGVPEALPYQGSCLTHLLRESLGGNAKLSVICSITPDKKYGGETVSTLRFGQRVKYVQNEPVINEITEDDVDGLTDQIRQLKEELIRAKTDQAWDSIGSNHGHFKGRNVRESLNQLRLSLNRSLILPYVDNDDPEEVCADENDIKELRTQIDMLQSSPEEDSMDIAEGCETDLTSEQYVSCSDEGESEIDEINSEETDPQISEELPPVDEPEGLCSGDKDQIKSSISIPAVPQFDVLQGPTISESPKIKNMQRKSLIASSNSLCFHDTAPDNSGNSKSLRQSVRSSNHIRSSLRSSRVIPGPTESLAASLHRGLEIIDYHQRNSPLDRSSVSFSFEHLALKPCLKDDKANASAQTLTEDGLSTSFMCKNCKQRGDLSSTEWMDRGKDSAMATEREKELETVCKEHEAKIDQLNQQLMKYKLELEQTKGSSGNDSDHDVMKNESENKLLMWNGNEGHDLELIKEKCEVKEIQGEFDDQSHNVQSFDADEKEALLKEIESLRSKLQSQTDINAIKSTDRIRSSLLAQSIQLRKSGTLPRLNTEEDIEKERERWMEMESEWICLTDDLRIDLESLRQRAEKVEMELRLEKKCTEELDDALKRSVLGHARMVEHYAELQENYNDLVAKHRSVMGGVAEIKRAAAKAGAKGHGSRFARCLAAELSALRVQRDRERELLKKENIKLRTQLRDTAEAVHAAGELLVRLREAEETASVSEGNMTRVQEENESLKKQIEKLKRKHKMEMATMKQYLAESRLPEAALRPLSREESYTGGNDYTSSFVPEDDDQAWRAEFGPIYQEHF</sequence>
<dbReference type="GO" id="GO:0007018">
    <property type="term" value="P:microtubule-based movement"/>
    <property type="evidence" value="ECO:0007669"/>
    <property type="project" value="InterPro"/>
</dbReference>
<evidence type="ECO:0000256" key="5">
    <source>
        <dbReference type="ARBA" id="ARBA00023175"/>
    </source>
</evidence>
<feature type="region of interest" description="Disordered" evidence="9">
    <location>
        <begin position="1131"/>
        <end position="1150"/>
    </location>
</feature>
<dbReference type="Proteomes" id="UP001161247">
    <property type="component" value="Chromosome 1"/>
</dbReference>
<evidence type="ECO:0000256" key="4">
    <source>
        <dbReference type="ARBA" id="ARBA00023054"/>
    </source>
</evidence>
<evidence type="ECO:0000256" key="1">
    <source>
        <dbReference type="ARBA" id="ARBA00022701"/>
    </source>
</evidence>
<evidence type="ECO:0000256" key="3">
    <source>
        <dbReference type="ARBA" id="ARBA00022840"/>
    </source>
</evidence>
<feature type="binding site" evidence="7">
    <location>
        <begin position="167"/>
        <end position="174"/>
    </location>
    <ligand>
        <name>ATP</name>
        <dbReference type="ChEBI" id="CHEBI:30616"/>
    </ligand>
</feature>
<proteinExistence type="inferred from homology"/>
<dbReference type="GO" id="GO:0003777">
    <property type="term" value="F:microtubule motor activity"/>
    <property type="evidence" value="ECO:0007669"/>
    <property type="project" value="InterPro"/>
</dbReference>
<keyword evidence="4 8" id="KW-0175">Coiled coil</keyword>
<evidence type="ECO:0000256" key="8">
    <source>
        <dbReference type="SAM" id="Coils"/>
    </source>
</evidence>
<feature type="compositionally biased region" description="Polar residues" evidence="9">
    <location>
        <begin position="1139"/>
        <end position="1148"/>
    </location>
</feature>
<dbReference type="InterPro" id="IPR027417">
    <property type="entry name" value="P-loop_NTPase"/>
</dbReference>
<evidence type="ECO:0000259" key="10">
    <source>
        <dbReference type="PROSITE" id="PS50067"/>
    </source>
</evidence>
<dbReference type="GO" id="GO:0080175">
    <property type="term" value="P:phragmoplast microtubule organization"/>
    <property type="evidence" value="ECO:0007669"/>
    <property type="project" value="UniProtKB-ARBA"/>
</dbReference>
<gene>
    <name evidence="11" type="ORF">OLC1_LOCUS895</name>
</gene>
<evidence type="ECO:0000313" key="11">
    <source>
        <dbReference type="EMBL" id="CAI9088287.1"/>
    </source>
</evidence>
<feature type="region of interest" description="Disordered" evidence="9">
    <location>
        <begin position="22"/>
        <end position="72"/>
    </location>
</feature>
<feature type="compositionally biased region" description="Basic residues" evidence="9">
    <location>
        <begin position="24"/>
        <end position="36"/>
    </location>
</feature>
<reference evidence="11" key="1">
    <citation type="submission" date="2023-03" db="EMBL/GenBank/DDBJ databases">
        <authorList>
            <person name="Julca I."/>
        </authorList>
    </citation>
    <scope>NUCLEOTIDE SEQUENCE</scope>
</reference>
<dbReference type="GO" id="GO:0009524">
    <property type="term" value="C:phragmoplast"/>
    <property type="evidence" value="ECO:0007669"/>
    <property type="project" value="UniProtKB-ARBA"/>
</dbReference>
<feature type="compositionally biased region" description="Polar residues" evidence="9">
    <location>
        <begin position="642"/>
        <end position="655"/>
    </location>
</feature>
<dbReference type="GO" id="GO:0008017">
    <property type="term" value="F:microtubule binding"/>
    <property type="evidence" value="ECO:0007669"/>
    <property type="project" value="InterPro"/>
</dbReference>
<dbReference type="EMBL" id="OX459118">
    <property type="protein sequence ID" value="CAI9088287.1"/>
    <property type="molecule type" value="Genomic_DNA"/>
</dbReference>
<feature type="region of interest" description="Disordered" evidence="9">
    <location>
        <begin position="556"/>
        <end position="582"/>
    </location>
</feature>
<dbReference type="SUPFAM" id="SSF52540">
    <property type="entry name" value="P-loop containing nucleoside triphosphate hydrolases"/>
    <property type="match status" value="1"/>
</dbReference>
<feature type="region of interest" description="Disordered" evidence="9">
    <location>
        <begin position="640"/>
        <end position="669"/>
    </location>
</feature>
<dbReference type="Gene3D" id="3.40.850.10">
    <property type="entry name" value="Kinesin motor domain"/>
    <property type="match status" value="1"/>
</dbReference>
<feature type="domain" description="Kinesin motor" evidence="10">
    <location>
        <begin position="93"/>
        <end position="429"/>
    </location>
</feature>
<keyword evidence="3 7" id="KW-0067">ATP-binding</keyword>
<dbReference type="GO" id="GO:0005874">
    <property type="term" value="C:microtubule"/>
    <property type="evidence" value="ECO:0007669"/>
    <property type="project" value="UniProtKB-KW"/>
</dbReference>
<comment type="similarity">
    <text evidence="6">Belongs to the TRAFAC class myosin-kinesin ATPase superfamily. Kinesin family. KIN-12 subfamily.</text>
</comment>
<evidence type="ECO:0000256" key="9">
    <source>
        <dbReference type="SAM" id="MobiDB-lite"/>
    </source>
</evidence>
<dbReference type="Pfam" id="PF00225">
    <property type="entry name" value="Kinesin"/>
    <property type="match status" value="1"/>
</dbReference>
<dbReference type="GO" id="GO:0007112">
    <property type="term" value="P:male meiosis cytokinesis"/>
    <property type="evidence" value="ECO:0007669"/>
    <property type="project" value="UniProtKB-ARBA"/>
</dbReference>
<feature type="compositionally biased region" description="Low complexity" evidence="9">
    <location>
        <begin position="51"/>
        <end position="70"/>
    </location>
</feature>
<accession>A0AAV1C0I5</accession>
<evidence type="ECO:0000256" key="2">
    <source>
        <dbReference type="ARBA" id="ARBA00022741"/>
    </source>
</evidence>
<keyword evidence="2 7" id="KW-0547">Nucleotide-binding</keyword>
<evidence type="ECO:0000256" key="6">
    <source>
        <dbReference type="ARBA" id="ARBA00034488"/>
    </source>
</evidence>